<comment type="caution">
    <text evidence="1">The sequence shown here is derived from an EMBL/GenBank/DDBJ whole genome shotgun (WGS) entry which is preliminary data.</text>
</comment>
<gene>
    <name evidence="1" type="ORF">PoB_000732000</name>
</gene>
<proteinExistence type="predicted"/>
<evidence type="ECO:0000313" key="1">
    <source>
        <dbReference type="EMBL" id="GFN80814.1"/>
    </source>
</evidence>
<accession>A0AAV3YE72</accession>
<dbReference type="Proteomes" id="UP000735302">
    <property type="component" value="Unassembled WGS sequence"/>
</dbReference>
<sequence>MQEPNAEHGTCAFLHKHRFLLHPDWQPQRINLWHDCSAVGRVAQTGIQDFLTSLCHPQLDGLLGLGQEVQMILDICNIHDHPRARQRIRIRQCAAT</sequence>
<dbReference type="EMBL" id="BLXT01000847">
    <property type="protein sequence ID" value="GFN80814.1"/>
    <property type="molecule type" value="Genomic_DNA"/>
</dbReference>
<organism evidence="1 2">
    <name type="scientific">Plakobranchus ocellatus</name>
    <dbReference type="NCBI Taxonomy" id="259542"/>
    <lineage>
        <taxon>Eukaryota</taxon>
        <taxon>Metazoa</taxon>
        <taxon>Spiralia</taxon>
        <taxon>Lophotrochozoa</taxon>
        <taxon>Mollusca</taxon>
        <taxon>Gastropoda</taxon>
        <taxon>Heterobranchia</taxon>
        <taxon>Euthyneura</taxon>
        <taxon>Panpulmonata</taxon>
        <taxon>Sacoglossa</taxon>
        <taxon>Placobranchoidea</taxon>
        <taxon>Plakobranchidae</taxon>
        <taxon>Plakobranchus</taxon>
    </lineage>
</organism>
<reference evidence="1 2" key="1">
    <citation type="journal article" date="2021" name="Elife">
        <title>Chloroplast acquisition without the gene transfer in kleptoplastic sea slugs, Plakobranchus ocellatus.</title>
        <authorList>
            <person name="Maeda T."/>
            <person name="Takahashi S."/>
            <person name="Yoshida T."/>
            <person name="Shimamura S."/>
            <person name="Takaki Y."/>
            <person name="Nagai Y."/>
            <person name="Toyoda A."/>
            <person name="Suzuki Y."/>
            <person name="Arimoto A."/>
            <person name="Ishii H."/>
            <person name="Satoh N."/>
            <person name="Nishiyama T."/>
            <person name="Hasebe M."/>
            <person name="Maruyama T."/>
            <person name="Minagawa J."/>
            <person name="Obokata J."/>
            <person name="Shigenobu S."/>
        </authorList>
    </citation>
    <scope>NUCLEOTIDE SEQUENCE [LARGE SCALE GENOMIC DNA]</scope>
</reference>
<name>A0AAV3YE72_9GAST</name>
<keyword evidence="2" id="KW-1185">Reference proteome</keyword>
<protein>
    <submittedName>
        <fullName evidence="1">Uncharacterized protein</fullName>
    </submittedName>
</protein>
<evidence type="ECO:0000313" key="2">
    <source>
        <dbReference type="Proteomes" id="UP000735302"/>
    </source>
</evidence>
<dbReference type="AlphaFoldDB" id="A0AAV3YE72"/>